<comment type="cofactor">
    <cofactor evidence="21">
        <name>[2Fe-2S] cluster</name>
        <dbReference type="ChEBI" id="CHEBI:190135"/>
    </cofactor>
    <text evidence="21">Binds 2 [2Fe-2S] clusters.</text>
</comment>
<dbReference type="Gene3D" id="3.30.465.10">
    <property type="match status" value="1"/>
</dbReference>
<dbReference type="SMART" id="SM01092">
    <property type="entry name" value="CO_deh_flav_C"/>
    <property type="match status" value="1"/>
</dbReference>
<keyword evidence="8 21" id="KW-0001">2Fe-2S</keyword>
<dbReference type="SMART" id="SM01008">
    <property type="entry name" value="Ald_Xan_dh_C"/>
    <property type="match status" value="1"/>
</dbReference>
<evidence type="ECO:0000256" key="20">
    <source>
        <dbReference type="PIRSR" id="PIRSR000127-2"/>
    </source>
</evidence>
<dbReference type="FunFam" id="3.30.365.10:FF:000004">
    <property type="entry name" value="Xanthine dehydrogenase oxidase"/>
    <property type="match status" value="1"/>
</dbReference>
<dbReference type="NCBIfam" id="TIGR02963">
    <property type="entry name" value="xanthine_xdhA"/>
    <property type="match status" value="1"/>
</dbReference>
<evidence type="ECO:0000256" key="7">
    <source>
        <dbReference type="ARBA" id="ARBA00022630"/>
    </source>
</evidence>
<evidence type="ECO:0000256" key="17">
    <source>
        <dbReference type="ARBA" id="ARBA00049017"/>
    </source>
</evidence>
<keyword evidence="9 21" id="KW-0479">Metal-binding</keyword>
<feature type="binding site" evidence="21">
    <location>
        <position position="137"/>
    </location>
    <ligand>
        <name>[2Fe-2S] cluster</name>
        <dbReference type="ChEBI" id="CHEBI:190135"/>
        <label>2</label>
    </ligand>
</feature>
<dbReference type="InterPro" id="IPR036884">
    <property type="entry name" value="2Fe-2S-bd_dom_sf"/>
</dbReference>
<feature type="domain" description="FAD-binding PCMH-type" evidence="23">
    <location>
        <begin position="299"/>
        <end position="484"/>
    </location>
</feature>
<evidence type="ECO:0000256" key="12">
    <source>
        <dbReference type="ARBA" id="ARBA00023004"/>
    </source>
</evidence>
<dbReference type="EC" id="1.17.1.4" evidence="5"/>
<keyword evidence="7" id="KW-0285">Flavoprotein</keyword>
<dbReference type="SUPFAM" id="SSF47741">
    <property type="entry name" value="CO dehydrogenase ISP C-domain like"/>
    <property type="match status" value="1"/>
</dbReference>
<keyword evidence="25" id="KW-1185">Reference proteome</keyword>
<dbReference type="GO" id="GO:0005777">
    <property type="term" value="C:peroxisome"/>
    <property type="evidence" value="ECO:0007669"/>
    <property type="project" value="UniProtKB-SubCell"/>
</dbReference>
<dbReference type="Pfam" id="PF01315">
    <property type="entry name" value="Ald_Xan_dh_C"/>
    <property type="match status" value="1"/>
</dbReference>
<proteinExistence type="inferred from homology"/>
<dbReference type="FunFam" id="3.30.43.10:FF:000001">
    <property type="entry name" value="Xanthine dehydrogenase/oxidase"/>
    <property type="match status" value="1"/>
</dbReference>
<evidence type="ECO:0000256" key="3">
    <source>
        <dbReference type="ARBA" id="ARBA00006849"/>
    </source>
</evidence>
<dbReference type="Pfam" id="PF20256">
    <property type="entry name" value="MoCoBD_2"/>
    <property type="match status" value="1"/>
</dbReference>
<evidence type="ECO:0000313" key="24">
    <source>
        <dbReference type="EMBL" id="KAK9877005.1"/>
    </source>
</evidence>
<dbReference type="Gene3D" id="3.10.20.30">
    <property type="match status" value="1"/>
</dbReference>
<feature type="binding site" evidence="20">
    <location>
        <position position="875"/>
    </location>
    <ligand>
        <name>substrate</name>
    </ligand>
</feature>
<dbReference type="EMBL" id="JARQZJ010000039">
    <property type="protein sequence ID" value="KAK9877005.1"/>
    <property type="molecule type" value="Genomic_DNA"/>
</dbReference>
<keyword evidence="6 21" id="KW-0500">Molybdenum</keyword>
<dbReference type="Gene3D" id="3.90.1170.50">
    <property type="entry name" value="Aldehyde oxidase/xanthine dehydrogenase, a/b hammerhead"/>
    <property type="match status" value="1"/>
</dbReference>
<dbReference type="Gene3D" id="3.30.365.10">
    <property type="entry name" value="Aldehyde oxidase/xanthine dehydrogenase, molybdopterin binding domain"/>
    <property type="match status" value="4"/>
</dbReference>
<dbReference type="Pfam" id="PF03450">
    <property type="entry name" value="CO_deh_flav_C"/>
    <property type="match status" value="1"/>
</dbReference>
<evidence type="ECO:0000256" key="14">
    <source>
        <dbReference type="ARBA" id="ARBA00023027"/>
    </source>
</evidence>
<dbReference type="PIRSF" id="PIRSF000127">
    <property type="entry name" value="Xanthine_DH"/>
    <property type="match status" value="1"/>
</dbReference>
<protein>
    <recommendedName>
        <fullName evidence="5">xanthine dehydrogenase</fullName>
        <ecNumber evidence="5">1.17.1.4</ecNumber>
    </recommendedName>
</protein>
<comment type="subcellular location">
    <subcellularLocation>
        <location evidence="2">Peroxisome</location>
    </subcellularLocation>
</comment>
<comment type="cofactor">
    <cofactor evidence="1 20">
        <name>FAD</name>
        <dbReference type="ChEBI" id="CHEBI:57692"/>
    </cofactor>
</comment>
<gene>
    <name evidence="24" type="ORF">WA026_016033</name>
</gene>
<dbReference type="FunFam" id="3.90.1170.50:FF:000001">
    <property type="entry name" value="Aldehyde oxidase 1"/>
    <property type="match status" value="1"/>
</dbReference>
<dbReference type="PANTHER" id="PTHR45444:SF3">
    <property type="entry name" value="XANTHINE DEHYDROGENASE"/>
    <property type="match status" value="1"/>
</dbReference>
<sequence length="1402" mass="155868">MKLQSSNQLRNFVESKMTDQCKGVNTLVFFVNGKKVEDSKVDPEWTLLTYLRSKLRLCGSKLGCGEGGCGACTVMVSRYDRKKKKEIHIPVNACLAPVCSMHGLAVTTVEGIGSTKTRLHPVQERIAKAHGSQCGFCTPGIVMSMYTLLRNNPTPNMSDLDIAFQGNLCRCTGYRPIIEGFRTFTEDWERSQGAAKISEMNGRTCGMGEKCCKLQNGNGMSNGHSNGTKIKEDINANECYNNKINQNGTSNGCGIPTDNVDGQSLYETNDFIPFHPTQEPIFPPELKLSDKYDNEYLIIRGENCTWYRPTNLEELLNLKSQFPDARIVVGNTEVGVEMKFKHMAYPVLIQPSQIIELRSIDTVDDGVRVGSSVTLMEIENYLSTKIEIIPEKNTRLFSTIIKMMHYFAGKQIRSVGSLGSNIMTGSPISDMIPIMMAANVTLHIQSTKKKRTVNLDNNFFTGYRKTVLDPDEVLVAITIPYSTENQYFYAQKQARRREDDIAIVNICMNVLFQDKTDTISEISVAFGGMSFKTIMSPLTSETLRGLSWSRETLEKAYDSLLKDLPLDPGAPGGMIQYRRSLTLSLFFKGFLAISKQLRKKLASIELTDNELSAIEDFHTDNFKSAQYFRLIPNSQKKHDPLHRPIVHNSAFKQAAGEAVYCDDIPHFPNELYMAFVLSTEANALITFIDPSEALAMNGVTAFFSAKDLEKDRLFMGTIVHDEKVFFSDEVTSQGQVIGVIVADSQTIAKAAARKVKVSYEKRHPVILTIDDAIKHNSYLGNVPQKIIRKGDIEEVFKTAPHILEGECKMGGQEHFYLETQAVIAVPKPEDNEMELYCSTQNPSELSKLVARVLGLTQSKIVVRVKRIGGGFGGKESKSIIVGIPAAVAAFHLGRPIRVMLDRDEDMIMTGGRHPFQMKYKVAFDDNGRILGCKIALYSNAGYSVDLSPSVLERALTHFENSYQIPVVHAEGFMCKTNIPSNTAFRGFGGPQGMYAAENIIQHIAEYLNKDVVEISQLNLYKEGDLTFYNQKLINCTLRTCWEECLKMSDYHSRRIEVDIFNKENRYKKRGLSVIPTKYGISFNATFLNQGGALVLVYNDGSVLISHGGIEMGQGLYTKTLQIASKVLGIPITDIHISETSTDKVPNTSPTAASTGSDLNGMAVLNACQTIMERLEPYRKAYPDSSWKDWVFKAYYDRVSLAATGFCKTPGLSYDWVKGEGTLYNYFTYGVACSEVEIDTLTGDHQVVRTDIVMDLGESINPAIDIGQIEGAFMQGYGLFVLEEMVYSPTGTTFTRGPGTYKIPGFGDIPREFNVSVLKGVSNPRAVFSSKAVGEPPLFLASSVFFAIRDAIKAARTSNGFSRFFKLNSPATAAKIRMACEDNITSKLKDPEPGTFKPWNVEL</sequence>
<keyword evidence="15" id="KW-0576">Peroxisome</keyword>
<dbReference type="InterPro" id="IPR046867">
    <property type="entry name" value="AldOxase/xan_DH_MoCoBD2"/>
</dbReference>
<dbReference type="Gene3D" id="3.30.43.10">
    <property type="entry name" value="Uridine Diphospho-n-acetylenolpyruvylglucosamine Reductase, domain 2"/>
    <property type="match status" value="1"/>
</dbReference>
<dbReference type="InterPro" id="IPR005107">
    <property type="entry name" value="CO_DH_flav_C"/>
</dbReference>
<dbReference type="InterPro" id="IPR002346">
    <property type="entry name" value="Mopterin_DH_FAD-bd"/>
</dbReference>
<dbReference type="Gene3D" id="3.30.390.50">
    <property type="entry name" value="CO dehydrogenase flavoprotein, C-terminal domain"/>
    <property type="match status" value="1"/>
</dbReference>
<dbReference type="GO" id="GO:0071949">
    <property type="term" value="F:FAD binding"/>
    <property type="evidence" value="ECO:0007669"/>
    <property type="project" value="InterPro"/>
</dbReference>
<dbReference type="PROSITE" id="PS51085">
    <property type="entry name" value="2FE2S_FER_2"/>
    <property type="match status" value="1"/>
</dbReference>
<dbReference type="InterPro" id="IPR016167">
    <property type="entry name" value="FAD-bd_PCMH_sub1"/>
</dbReference>
<feature type="binding site" evidence="21">
    <location>
        <position position="840"/>
    </location>
    <ligand>
        <name>Mo-molybdopterin</name>
        <dbReference type="ChEBI" id="CHEBI:71302"/>
    </ligand>
    <ligandPart>
        <name>Mo</name>
        <dbReference type="ChEBI" id="CHEBI:28685"/>
    </ligandPart>
</feature>
<dbReference type="GO" id="GO:0051537">
    <property type="term" value="F:2 iron, 2 sulfur cluster binding"/>
    <property type="evidence" value="ECO:0007669"/>
    <property type="project" value="UniProtKB-KW"/>
</dbReference>
<dbReference type="SUPFAM" id="SSF56176">
    <property type="entry name" value="FAD-binding/transporter-associated domain-like"/>
    <property type="match status" value="1"/>
</dbReference>
<comment type="similarity">
    <text evidence="3">Belongs to the xanthine dehydrogenase family.</text>
</comment>
<comment type="catalytic activity">
    <reaction evidence="17">
        <text>xanthine + NAD(+) + H2O = urate + NADH + H(+)</text>
        <dbReference type="Rhea" id="RHEA:16669"/>
        <dbReference type="ChEBI" id="CHEBI:15377"/>
        <dbReference type="ChEBI" id="CHEBI:15378"/>
        <dbReference type="ChEBI" id="CHEBI:17712"/>
        <dbReference type="ChEBI" id="CHEBI:17775"/>
        <dbReference type="ChEBI" id="CHEBI:57540"/>
        <dbReference type="ChEBI" id="CHEBI:57945"/>
        <dbReference type="EC" id="1.17.1.4"/>
    </reaction>
</comment>
<dbReference type="SUPFAM" id="SSF56003">
    <property type="entry name" value="Molybdenum cofactor-binding domain"/>
    <property type="match status" value="1"/>
</dbReference>
<organism evidence="24 25">
    <name type="scientific">Henosepilachna vigintioctopunctata</name>
    <dbReference type="NCBI Taxonomy" id="420089"/>
    <lineage>
        <taxon>Eukaryota</taxon>
        <taxon>Metazoa</taxon>
        <taxon>Ecdysozoa</taxon>
        <taxon>Arthropoda</taxon>
        <taxon>Hexapoda</taxon>
        <taxon>Insecta</taxon>
        <taxon>Pterygota</taxon>
        <taxon>Neoptera</taxon>
        <taxon>Endopterygota</taxon>
        <taxon>Coleoptera</taxon>
        <taxon>Polyphaga</taxon>
        <taxon>Cucujiformia</taxon>
        <taxon>Coccinelloidea</taxon>
        <taxon>Coccinellidae</taxon>
        <taxon>Epilachninae</taxon>
        <taxon>Epilachnini</taxon>
        <taxon>Henosepilachna</taxon>
    </lineage>
</organism>
<dbReference type="PROSITE" id="PS00197">
    <property type="entry name" value="2FE2S_FER_1"/>
    <property type="match status" value="1"/>
</dbReference>
<dbReference type="InterPro" id="IPR001041">
    <property type="entry name" value="2Fe-2S_ferredoxin-type"/>
</dbReference>
<dbReference type="SUPFAM" id="SSF55447">
    <property type="entry name" value="CO dehydrogenase flavoprotein C-terminal domain-like"/>
    <property type="match status" value="1"/>
</dbReference>
<evidence type="ECO:0000259" key="23">
    <source>
        <dbReference type="PROSITE" id="PS51387"/>
    </source>
</evidence>
<feature type="binding site" evidence="21">
    <location>
        <position position="985"/>
    </location>
    <ligand>
        <name>Mo-molybdopterin</name>
        <dbReference type="ChEBI" id="CHEBI:71302"/>
    </ligand>
    <ligandPart>
        <name>Mo</name>
        <dbReference type="ChEBI" id="CHEBI:28685"/>
    </ligandPart>
</feature>
<dbReference type="FunFam" id="3.30.365.10:FF:000001">
    <property type="entry name" value="Xanthine dehydrogenase oxidase"/>
    <property type="match status" value="1"/>
</dbReference>
<evidence type="ECO:0000256" key="4">
    <source>
        <dbReference type="ARBA" id="ARBA00011738"/>
    </source>
</evidence>
<feature type="binding site" evidence="20">
    <location>
        <begin position="417"/>
        <end position="421"/>
    </location>
    <ligand>
        <name>FAD</name>
        <dbReference type="ChEBI" id="CHEBI:57692"/>
    </ligand>
</feature>
<evidence type="ECO:0000256" key="8">
    <source>
        <dbReference type="ARBA" id="ARBA00022714"/>
    </source>
</evidence>
<dbReference type="InterPro" id="IPR036683">
    <property type="entry name" value="CO_DH_flav_C_dom_sf"/>
</dbReference>
<feature type="binding site" evidence="21">
    <location>
        <position position="72"/>
    </location>
    <ligand>
        <name>[2Fe-2S] cluster</name>
        <dbReference type="ChEBI" id="CHEBI:190135"/>
        <label>1</label>
    </ligand>
</feature>
<feature type="binding site" evidence="21">
    <location>
        <position position="69"/>
    </location>
    <ligand>
        <name>[2Fe-2S] cluster</name>
        <dbReference type="ChEBI" id="CHEBI:190135"/>
        <label>1</label>
    </ligand>
</feature>
<dbReference type="PANTHER" id="PTHR45444">
    <property type="entry name" value="XANTHINE DEHYDROGENASE"/>
    <property type="match status" value="1"/>
</dbReference>
<dbReference type="Gene3D" id="1.10.150.120">
    <property type="entry name" value="[2Fe-2S]-binding domain"/>
    <property type="match status" value="1"/>
</dbReference>
<evidence type="ECO:0000256" key="16">
    <source>
        <dbReference type="ARBA" id="ARBA00034078"/>
    </source>
</evidence>
<dbReference type="PROSITE" id="PS51387">
    <property type="entry name" value="FAD_PCMH"/>
    <property type="match status" value="1"/>
</dbReference>
<dbReference type="SUPFAM" id="SSF54292">
    <property type="entry name" value="2Fe-2S ferredoxin-like"/>
    <property type="match status" value="1"/>
</dbReference>
<dbReference type="FunFam" id="3.10.20.30:FF:000015">
    <property type="entry name" value="Aldehyde oxidase 1"/>
    <property type="match status" value="1"/>
</dbReference>
<feature type="binding site" evidence="21">
    <location>
        <position position="134"/>
    </location>
    <ligand>
        <name>[2Fe-2S] cluster</name>
        <dbReference type="ChEBI" id="CHEBI:190135"/>
        <label>2</label>
    </ligand>
</feature>
<dbReference type="InterPro" id="IPR002888">
    <property type="entry name" value="2Fe-2S-bd"/>
</dbReference>
<dbReference type="InterPro" id="IPR000674">
    <property type="entry name" value="Ald_Oxase/Xan_DH_a/b"/>
</dbReference>
<evidence type="ECO:0000256" key="5">
    <source>
        <dbReference type="ARBA" id="ARBA00013123"/>
    </source>
</evidence>
<dbReference type="Pfam" id="PF00111">
    <property type="entry name" value="Fer2"/>
    <property type="match status" value="1"/>
</dbReference>
<keyword evidence="11" id="KW-0560">Oxidoreductase</keyword>
<keyword evidence="10 20" id="KW-0274">FAD</keyword>
<comment type="catalytic activity">
    <reaction evidence="18">
        <text>hypoxanthine + NAD(+) + H2O = xanthine + NADH + H(+)</text>
        <dbReference type="Rhea" id="RHEA:24670"/>
        <dbReference type="ChEBI" id="CHEBI:15377"/>
        <dbReference type="ChEBI" id="CHEBI:15378"/>
        <dbReference type="ChEBI" id="CHEBI:17368"/>
        <dbReference type="ChEBI" id="CHEBI:17712"/>
        <dbReference type="ChEBI" id="CHEBI:57540"/>
        <dbReference type="ChEBI" id="CHEBI:57945"/>
        <dbReference type="EC" id="1.17.1.4"/>
    </reaction>
</comment>
<evidence type="ECO:0000259" key="22">
    <source>
        <dbReference type="PROSITE" id="PS51085"/>
    </source>
</evidence>
<dbReference type="Pfam" id="PF00941">
    <property type="entry name" value="FAD_binding_5"/>
    <property type="match status" value="1"/>
</dbReference>
<dbReference type="Pfam" id="PF02738">
    <property type="entry name" value="MoCoBD_1"/>
    <property type="match status" value="1"/>
</dbReference>
<feature type="binding site" evidence="21">
    <location>
        <position position="94"/>
    </location>
    <ligand>
        <name>[2Fe-2S] cluster</name>
        <dbReference type="ChEBI" id="CHEBI:190135"/>
        <label>1</label>
    </ligand>
</feature>
<feature type="binding site" evidence="21">
    <location>
        <position position="1152"/>
    </location>
    <ligand>
        <name>Mo-molybdopterin</name>
        <dbReference type="ChEBI" id="CHEBI:71302"/>
    </ligand>
    <ligandPart>
        <name>Mo</name>
        <dbReference type="ChEBI" id="CHEBI:28685"/>
    </ligandPart>
</feature>
<dbReference type="FunFam" id="3.30.365.10:FF:000003">
    <property type="entry name" value="Aldehyde oxidase 1"/>
    <property type="match status" value="1"/>
</dbReference>
<dbReference type="InterPro" id="IPR016166">
    <property type="entry name" value="FAD-bd_PCMH"/>
</dbReference>
<comment type="subunit">
    <text evidence="4">Homodimer.</text>
</comment>
<keyword evidence="14" id="KW-0520">NAD</keyword>
<dbReference type="InterPro" id="IPR036856">
    <property type="entry name" value="Ald_Oxase/Xan_DH_a/b_sf"/>
</dbReference>
<dbReference type="InterPro" id="IPR006058">
    <property type="entry name" value="2Fe2S_fd_BS"/>
</dbReference>
<dbReference type="InterPro" id="IPR014307">
    <property type="entry name" value="Xanthine_DH_ssu"/>
</dbReference>
<feature type="binding site" evidence="20">
    <location>
        <position position="407"/>
    </location>
    <ligand>
        <name>FAD</name>
        <dbReference type="ChEBI" id="CHEBI:57692"/>
    </ligand>
</feature>
<feature type="binding site" evidence="20">
    <location>
        <position position="474"/>
    </location>
    <ligand>
        <name>FAD</name>
        <dbReference type="ChEBI" id="CHEBI:57692"/>
    </ligand>
</feature>
<comment type="caution">
    <text evidence="24">The sequence shown here is derived from an EMBL/GenBank/DDBJ whole genome shotgun (WGS) entry which is preliminary data.</text>
</comment>
<evidence type="ECO:0000256" key="11">
    <source>
        <dbReference type="ARBA" id="ARBA00023002"/>
    </source>
</evidence>
<evidence type="ECO:0000256" key="9">
    <source>
        <dbReference type="ARBA" id="ARBA00022723"/>
    </source>
</evidence>
<evidence type="ECO:0000256" key="10">
    <source>
        <dbReference type="ARBA" id="ARBA00022827"/>
    </source>
</evidence>
<dbReference type="InterPro" id="IPR036318">
    <property type="entry name" value="FAD-bd_PCMH-like_sf"/>
</dbReference>
<keyword evidence="13 21" id="KW-0411">Iron-sulfur</keyword>
<dbReference type="GO" id="GO:0005506">
    <property type="term" value="F:iron ion binding"/>
    <property type="evidence" value="ECO:0007669"/>
    <property type="project" value="InterPro"/>
</dbReference>
<feature type="binding site" evidence="21">
    <location>
        <position position="169"/>
    </location>
    <ligand>
        <name>[2Fe-2S] cluster</name>
        <dbReference type="ChEBI" id="CHEBI:190135"/>
        <label>2</label>
    </ligand>
</feature>
<evidence type="ECO:0000256" key="21">
    <source>
        <dbReference type="PIRSR" id="PIRSR000127-3"/>
    </source>
</evidence>
<feature type="binding site" evidence="20">
    <location>
        <position position="430"/>
    </location>
    <ligand>
        <name>FAD</name>
        <dbReference type="ChEBI" id="CHEBI:57692"/>
    </ligand>
</feature>
<feature type="binding site" evidence="20">
    <location>
        <position position="953"/>
    </location>
    <ligand>
        <name>substrate</name>
    </ligand>
</feature>
<dbReference type="InterPro" id="IPR008274">
    <property type="entry name" value="AldOxase/xan_DH_MoCoBD1"/>
</dbReference>
<dbReference type="InterPro" id="IPR036010">
    <property type="entry name" value="2Fe-2S_ferredoxin-like_sf"/>
</dbReference>
<feature type="binding site" evidence="21">
    <location>
        <position position="64"/>
    </location>
    <ligand>
        <name>[2Fe-2S] cluster</name>
        <dbReference type="ChEBI" id="CHEBI:190135"/>
        <label>1</label>
    </ligand>
</feature>
<comment type="cofactor">
    <cofactor evidence="16">
        <name>[2Fe-2S] cluster</name>
        <dbReference type="ChEBI" id="CHEBI:190135"/>
    </cofactor>
</comment>
<comment type="cofactor">
    <cofactor evidence="21">
        <name>Mo-molybdopterin</name>
        <dbReference type="ChEBI" id="CHEBI:71302"/>
    </cofactor>
    <text evidence="21">Binds 1 Mo-molybdopterin (Mo-MPT) cofactor per subunit.</text>
</comment>
<feature type="active site" description="Proton acceptor" evidence="19">
    <location>
        <position position="1334"/>
    </location>
</feature>
<feature type="binding site" evidence="20">
    <location>
        <position position="987"/>
    </location>
    <ligand>
        <name>substrate</name>
    </ligand>
</feature>
<evidence type="ECO:0000256" key="13">
    <source>
        <dbReference type="ARBA" id="ARBA00023014"/>
    </source>
</evidence>
<feature type="domain" description="2Fe-2S ferredoxin-type" evidence="22">
    <location>
        <begin position="25"/>
        <end position="112"/>
    </location>
</feature>
<dbReference type="InterPro" id="IPR016169">
    <property type="entry name" value="FAD-bd_PCMH_sub2"/>
</dbReference>
<feature type="binding site" evidence="21">
    <location>
        <position position="171"/>
    </location>
    <ligand>
        <name>[2Fe-2S] cluster</name>
        <dbReference type="ChEBI" id="CHEBI:190135"/>
        <label>2</label>
    </ligand>
</feature>
<evidence type="ECO:0000256" key="15">
    <source>
        <dbReference type="ARBA" id="ARBA00023140"/>
    </source>
</evidence>
<evidence type="ECO:0000313" key="25">
    <source>
        <dbReference type="Proteomes" id="UP001431783"/>
    </source>
</evidence>
<keyword evidence="12 21" id="KW-0408">Iron</keyword>
<dbReference type="SUPFAM" id="SSF54665">
    <property type="entry name" value="CO dehydrogenase molybdoprotein N-domain-like"/>
    <property type="match status" value="1"/>
</dbReference>
<dbReference type="GO" id="GO:0004854">
    <property type="term" value="F:xanthine dehydrogenase activity"/>
    <property type="evidence" value="ECO:0007669"/>
    <property type="project" value="UniProtKB-EC"/>
</dbReference>
<name>A0AAW1U7R6_9CUCU</name>
<evidence type="ECO:0000256" key="6">
    <source>
        <dbReference type="ARBA" id="ARBA00022505"/>
    </source>
</evidence>
<dbReference type="InterPro" id="IPR016208">
    <property type="entry name" value="Ald_Oxase/xanthine_DH-like"/>
</dbReference>
<evidence type="ECO:0000256" key="1">
    <source>
        <dbReference type="ARBA" id="ARBA00001974"/>
    </source>
</evidence>
<reference evidence="24 25" key="1">
    <citation type="submission" date="2023-03" db="EMBL/GenBank/DDBJ databases">
        <title>Genome insight into feeding habits of ladybird beetles.</title>
        <authorList>
            <person name="Li H.-S."/>
            <person name="Huang Y.-H."/>
            <person name="Pang H."/>
        </authorList>
    </citation>
    <scope>NUCLEOTIDE SEQUENCE [LARGE SCALE GENOMIC DNA]</scope>
    <source>
        <strain evidence="24">SYSU_2023b</strain>
        <tissue evidence="24">Whole body</tissue>
    </source>
</reference>
<feature type="binding site" evidence="21">
    <location>
        <position position="871"/>
    </location>
    <ligand>
        <name>Mo-molybdopterin</name>
        <dbReference type="ChEBI" id="CHEBI:71302"/>
    </ligand>
    <ligandPart>
        <name>Mo</name>
        <dbReference type="ChEBI" id="CHEBI:28685"/>
    </ligandPart>
</feature>
<accession>A0AAW1U7R6</accession>
<evidence type="ECO:0000256" key="2">
    <source>
        <dbReference type="ARBA" id="ARBA00004275"/>
    </source>
</evidence>
<evidence type="ECO:0000256" key="19">
    <source>
        <dbReference type="PIRSR" id="PIRSR000127-1"/>
    </source>
</evidence>
<feature type="binding site" evidence="20">
    <location>
        <begin position="327"/>
        <end position="334"/>
    </location>
    <ligand>
        <name>FAD</name>
        <dbReference type="ChEBI" id="CHEBI:57692"/>
    </ligand>
</feature>
<dbReference type="Proteomes" id="UP001431783">
    <property type="component" value="Unassembled WGS sequence"/>
</dbReference>
<dbReference type="InterPro" id="IPR037165">
    <property type="entry name" value="AldOxase/xan_DH_Mopterin-bd_sf"/>
</dbReference>
<dbReference type="Pfam" id="PF01799">
    <property type="entry name" value="Fer2_2"/>
    <property type="match status" value="1"/>
</dbReference>
<feature type="binding site" evidence="20">
    <location>
        <position position="492"/>
    </location>
    <ligand>
        <name>FAD</name>
        <dbReference type="ChEBI" id="CHEBI:57692"/>
    </ligand>
</feature>
<dbReference type="InterPro" id="IPR012675">
    <property type="entry name" value="Beta-grasp_dom_sf"/>
</dbReference>
<evidence type="ECO:0000256" key="18">
    <source>
        <dbReference type="ARBA" id="ARBA00049517"/>
    </source>
</evidence>
<dbReference type="FunFam" id="3.30.465.10:FF:000004">
    <property type="entry name" value="Xanthine dehydrogenase/oxidase"/>
    <property type="match status" value="1"/>
</dbReference>